<gene>
    <name evidence="3" type="ORF">EAH89_13065</name>
</gene>
<evidence type="ECO:0000313" key="3">
    <source>
        <dbReference type="EMBL" id="TPG55869.1"/>
    </source>
</evidence>
<proteinExistence type="predicted"/>
<evidence type="ECO:0000256" key="2">
    <source>
        <dbReference type="SAM" id="Phobius"/>
    </source>
</evidence>
<reference evidence="3 4" key="1">
    <citation type="journal article" date="2019" name="Environ. Microbiol.">
        <title>Species interactions and distinct microbial communities in high Arctic permafrost affected cryosols are associated with the CH4 and CO2 gas fluxes.</title>
        <authorList>
            <person name="Altshuler I."/>
            <person name="Hamel J."/>
            <person name="Turney S."/>
            <person name="Magnuson E."/>
            <person name="Levesque R."/>
            <person name="Greer C."/>
            <person name="Whyte L.G."/>
        </authorList>
    </citation>
    <scope>NUCLEOTIDE SEQUENCE [LARGE SCALE GENOMIC DNA]</scope>
    <source>
        <strain evidence="3 4">S9.3B</strain>
    </source>
</reference>
<evidence type="ECO:0000256" key="1">
    <source>
        <dbReference type="SAM" id="MobiDB-lite"/>
    </source>
</evidence>
<evidence type="ECO:0000313" key="4">
    <source>
        <dbReference type="Proteomes" id="UP000317078"/>
    </source>
</evidence>
<keyword evidence="2" id="KW-0472">Membrane</keyword>
<dbReference type="Proteomes" id="UP000317078">
    <property type="component" value="Unassembled WGS sequence"/>
</dbReference>
<keyword evidence="2" id="KW-0812">Transmembrane</keyword>
<protein>
    <recommendedName>
        <fullName evidence="5">Anti-sigma factor</fullName>
    </recommendedName>
</protein>
<sequence>MDERLNGLLDGELSPTEASDTARALRDDPALAARLAGLAEVRAAATAIDAGLPAPAIPQGPDRRRWRRPGTLAGGVALALSAAAAVFVLLPAREPPALAAHRSFLAAAAEAIESDVGLPDLSYAGLRLARVEPVGGGIYAGYVGPRGCRLGLWLGPRGNAPAGEGGEWRSETVAQANDRVTWIAAAPAMDAGRFAALAEAVRAGPVANAALLAGAVARSACLS</sequence>
<organism evidence="3 4">
    <name type="scientific">Muricoccus nepalensis</name>
    <dbReference type="NCBI Taxonomy" id="1854500"/>
    <lineage>
        <taxon>Bacteria</taxon>
        <taxon>Pseudomonadati</taxon>
        <taxon>Pseudomonadota</taxon>
        <taxon>Alphaproteobacteria</taxon>
        <taxon>Acetobacterales</taxon>
        <taxon>Roseomonadaceae</taxon>
        <taxon>Muricoccus</taxon>
    </lineage>
</organism>
<name>A0A502G229_9PROT</name>
<dbReference type="AlphaFoldDB" id="A0A502G229"/>
<keyword evidence="2" id="KW-1133">Transmembrane helix</keyword>
<feature type="region of interest" description="Disordered" evidence="1">
    <location>
        <begin position="1"/>
        <end position="22"/>
    </location>
</feature>
<dbReference type="EMBL" id="RCZP01000011">
    <property type="protein sequence ID" value="TPG55869.1"/>
    <property type="molecule type" value="Genomic_DNA"/>
</dbReference>
<feature type="transmembrane region" description="Helical" evidence="2">
    <location>
        <begin position="72"/>
        <end position="92"/>
    </location>
</feature>
<accession>A0A502G229</accession>
<keyword evidence="4" id="KW-1185">Reference proteome</keyword>
<evidence type="ECO:0008006" key="5">
    <source>
        <dbReference type="Google" id="ProtNLM"/>
    </source>
</evidence>
<comment type="caution">
    <text evidence="3">The sequence shown here is derived from an EMBL/GenBank/DDBJ whole genome shotgun (WGS) entry which is preliminary data.</text>
</comment>